<dbReference type="Gene3D" id="1.20.1090.10">
    <property type="entry name" value="Dehydroquinate synthase-like - alpha domain"/>
    <property type="match status" value="1"/>
</dbReference>
<dbReference type="SUPFAM" id="SSF56796">
    <property type="entry name" value="Dehydroquinate synthase-like"/>
    <property type="match status" value="1"/>
</dbReference>
<dbReference type="EMBL" id="CDPU01000029">
    <property type="protein sequence ID" value="CEO52483.1"/>
    <property type="molecule type" value="Genomic_DNA"/>
</dbReference>
<keyword evidence="2" id="KW-0520">NAD</keyword>
<dbReference type="Gene3D" id="3.40.50.1970">
    <property type="match status" value="1"/>
</dbReference>
<evidence type="ECO:0000313" key="5">
    <source>
        <dbReference type="EMBL" id="CEO52483.1"/>
    </source>
</evidence>
<evidence type="ECO:0000259" key="3">
    <source>
        <dbReference type="Pfam" id="PF00465"/>
    </source>
</evidence>
<name>A0A0B7K549_BIOOC</name>
<proteinExistence type="predicted"/>
<dbReference type="GO" id="GO:0046872">
    <property type="term" value="F:metal ion binding"/>
    <property type="evidence" value="ECO:0007669"/>
    <property type="project" value="InterPro"/>
</dbReference>
<feature type="domain" description="Alcohol dehydrogenase iron-type/glycerol dehydrogenase GldA" evidence="3">
    <location>
        <begin position="10"/>
        <end position="154"/>
    </location>
</feature>
<dbReference type="Pfam" id="PF00465">
    <property type="entry name" value="Fe-ADH"/>
    <property type="match status" value="1"/>
</dbReference>
<dbReference type="PANTHER" id="PTHR11496">
    <property type="entry name" value="ALCOHOL DEHYDROGENASE"/>
    <property type="match status" value="1"/>
</dbReference>
<evidence type="ECO:0000256" key="2">
    <source>
        <dbReference type="ARBA" id="ARBA00023027"/>
    </source>
</evidence>
<dbReference type="InterPro" id="IPR056798">
    <property type="entry name" value="ADH_Fe_C"/>
</dbReference>
<dbReference type="AlphaFoldDB" id="A0A0B7K549"/>
<accession>A0A0B7K549</accession>
<dbReference type="Pfam" id="PF25137">
    <property type="entry name" value="ADH_Fe_C"/>
    <property type="match status" value="1"/>
</dbReference>
<feature type="domain" description="Fe-containing alcohol dehydrogenase-like C-terminal" evidence="4">
    <location>
        <begin position="168"/>
        <end position="350"/>
    </location>
</feature>
<evidence type="ECO:0000256" key="1">
    <source>
        <dbReference type="ARBA" id="ARBA00023002"/>
    </source>
</evidence>
<organism evidence="5">
    <name type="scientific">Bionectria ochroleuca</name>
    <name type="common">Gliocladium roseum</name>
    <dbReference type="NCBI Taxonomy" id="29856"/>
    <lineage>
        <taxon>Eukaryota</taxon>
        <taxon>Fungi</taxon>
        <taxon>Dikarya</taxon>
        <taxon>Ascomycota</taxon>
        <taxon>Pezizomycotina</taxon>
        <taxon>Sordariomycetes</taxon>
        <taxon>Hypocreomycetidae</taxon>
        <taxon>Hypocreales</taxon>
        <taxon>Bionectriaceae</taxon>
        <taxon>Clonostachys</taxon>
    </lineage>
</organism>
<dbReference type="CDD" id="cd08177">
    <property type="entry name" value="MAR"/>
    <property type="match status" value="1"/>
</dbReference>
<dbReference type="InterPro" id="IPR039697">
    <property type="entry name" value="Alcohol_dehydrogenase_Fe"/>
</dbReference>
<dbReference type="InterPro" id="IPR034786">
    <property type="entry name" value="MAR"/>
</dbReference>
<evidence type="ECO:0000259" key="4">
    <source>
        <dbReference type="Pfam" id="PF25137"/>
    </source>
</evidence>
<dbReference type="PANTHER" id="PTHR11496:SF105">
    <property type="entry name" value="REDUCTASE, PUTATIVE (AFU_ORTHOLOGUE AFUA_6G07090)-RELATED"/>
    <property type="match status" value="1"/>
</dbReference>
<dbReference type="GO" id="GO:0018506">
    <property type="term" value="F:maleylacetate reductase activity"/>
    <property type="evidence" value="ECO:0007669"/>
    <property type="project" value="InterPro"/>
</dbReference>
<keyword evidence="1" id="KW-0560">Oxidoreductase</keyword>
<reference evidence="5" key="1">
    <citation type="submission" date="2015-01" db="EMBL/GenBank/DDBJ databases">
        <authorList>
            <person name="Durling Mikael"/>
        </authorList>
    </citation>
    <scope>NUCLEOTIDE SEQUENCE</scope>
</reference>
<dbReference type="GO" id="GO:0005739">
    <property type="term" value="C:mitochondrion"/>
    <property type="evidence" value="ECO:0007669"/>
    <property type="project" value="TreeGrafter"/>
</dbReference>
<protein>
    <submittedName>
        <fullName evidence="5">Uncharacterized protein</fullName>
    </submittedName>
</protein>
<gene>
    <name evidence="5" type="ORF">BN869_000008541_1</name>
</gene>
<dbReference type="GO" id="GO:0004022">
    <property type="term" value="F:alcohol dehydrogenase (NAD+) activity"/>
    <property type="evidence" value="ECO:0007669"/>
    <property type="project" value="TreeGrafter"/>
</dbReference>
<sequence>MESFAYSPLPHKIIFGRGSTRQLPQCLRELGFRRPLVLSTPYQIDQARQITEILKSHVDDTSIFSEATMHTPLGITEKALRFCQDKGSDVLISIGGGSTTGLGKAISFRKDLYHIAIPTTYAGSEVTPILGETVDRIKTTQTNISILPKTVIYDVDLTLTLPLPMSLTSIINALAHGVEALYAPNVNPIVSLMAIEGVRALARGAVQLLDDPDSIPARSTCQYGAWLCGTCLGSVGMSLHHKLCHTLGGSFNLPHAETHTIVLPHALAYNAPKVPKAMEALASAFPTSNGDALHGLNSLLNMLGVPRSLESIGFQEADIDKAADIAVSKSYPNPRDIDRDLIREVIRRAWAGEDARADL</sequence>
<dbReference type="InterPro" id="IPR001670">
    <property type="entry name" value="ADH_Fe/GldA"/>
</dbReference>